<dbReference type="InterPro" id="IPR036866">
    <property type="entry name" value="RibonucZ/Hydroxyglut_hydro"/>
</dbReference>
<comment type="caution">
    <text evidence="3">The sequence shown here is derived from an EMBL/GenBank/DDBJ whole genome shotgun (WGS) entry which is preliminary data.</text>
</comment>
<dbReference type="SUPFAM" id="SSF52821">
    <property type="entry name" value="Rhodanese/Cell cycle control phosphatase"/>
    <property type="match status" value="1"/>
</dbReference>
<organism evidence="3 4">
    <name type="scientific">Haloarcula mannanilytica</name>
    <dbReference type="NCBI Taxonomy" id="2509225"/>
    <lineage>
        <taxon>Archaea</taxon>
        <taxon>Methanobacteriati</taxon>
        <taxon>Methanobacteriota</taxon>
        <taxon>Stenosarchaea group</taxon>
        <taxon>Halobacteria</taxon>
        <taxon>Halobacteriales</taxon>
        <taxon>Haloarculaceae</taxon>
        <taxon>Haloarcula</taxon>
    </lineage>
</organism>
<dbReference type="Pfam" id="PF00753">
    <property type="entry name" value="Lactamase_B"/>
    <property type="match status" value="1"/>
</dbReference>
<proteinExistence type="predicted"/>
<dbReference type="InterPro" id="IPR001763">
    <property type="entry name" value="Rhodanese-like_dom"/>
</dbReference>
<dbReference type="GO" id="GO:0046872">
    <property type="term" value="F:metal ion binding"/>
    <property type="evidence" value="ECO:0007669"/>
    <property type="project" value="UniProtKB-KW"/>
</dbReference>
<evidence type="ECO:0000256" key="1">
    <source>
        <dbReference type="ARBA" id="ARBA00022723"/>
    </source>
</evidence>
<dbReference type="SMART" id="SM00450">
    <property type="entry name" value="RHOD"/>
    <property type="match status" value="1"/>
</dbReference>
<dbReference type="EMBL" id="BIXZ01000001">
    <property type="protein sequence ID" value="GCF12606.1"/>
    <property type="molecule type" value="Genomic_DNA"/>
</dbReference>
<dbReference type="OrthoDB" id="9180at2157"/>
<protein>
    <submittedName>
        <fullName evidence="3">MBL fold metallo-hydrolase</fullName>
    </submittedName>
</protein>
<dbReference type="SMART" id="SM00849">
    <property type="entry name" value="Lactamase_B"/>
    <property type="match status" value="1"/>
</dbReference>
<dbReference type="InterPro" id="IPR036873">
    <property type="entry name" value="Rhodanese-like_dom_sf"/>
</dbReference>
<accession>A0A4C2EDQ1</accession>
<dbReference type="SUPFAM" id="SSF56281">
    <property type="entry name" value="Metallo-hydrolase/oxidoreductase"/>
    <property type="match status" value="1"/>
</dbReference>
<name>A0A4C2EDQ1_9EURY</name>
<sequence length="396" mass="41771">MTDKPFEIPETVETIAPAALAQKLADGEPIGILDTRSPDSVDDWRIDGPDVEFANVPYYEFLDDVTADSLAALPDTRPLYTVCAKGESSRFVADRLDNAGVDGVVAVADGMEGWERVLTSTVLDVETAATVVQFHRPASGCLSYLVVSGDEAVVVDPLRAFAADYVAAAEDHGADLVAAVDTHVHADHISGVRALQRDHGVTAMVPDSAVQRGIDYDGPYRTIGDGETVSVGSVAIEAVHTPGHTSGMTSFLVEDTVLLTGDGLFVDSVARPDLEDGADGAPAAAGQLYETLQERVLALPEATIVAPGHASEGTTRAADGSFTATLGDLVDSLDVLTLDREGFVERVLRDMPPRPTNYEEIIATNLGQRRVADDLVAELERGPNNCAASADTMQGD</sequence>
<dbReference type="PANTHER" id="PTHR43084">
    <property type="entry name" value="PERSULFIDE DIOXYGENASE ETHE1"/>
    <property type="match status" value="1"/>
</dbReference>
<dbReference type="GO" id="GO:0016787">
    <property type="term" value="F:hydrolase activity"/>
    <property type="evidence" value="ECO:0007669"/>
    <property type="project" value="UniProtKB-KW"/>
</dbReference>
<dbReference type="CDD" id="cd07724">
    <property type="entry name" value="POD-like_MBL-fold"/>
    <property type="match status" value="1"/>
</dbReference>
<evidence type="ECO:0000313" key="4">
    <source>
        <dbReference type="Proteomes" id="UP000304382"/>
    </source>
</evidence>
<feature type="domain" description="Rhodanese" evidence="2">
    <location>
        <begin position="32"/>
        <end position="120"/>
    </location>
</feature>
<dbReference type="InterPro" id="IPR044528">
    <property type="entry name" value="POD-like_MBL-fold"/>
</dbReference>
<dbReference type="Gene3D" id="3.60.15.10">
    <property type="entry name" value="Ribonuclease Z/Hydroxyacylglutathione hydrolase-like"/>
    <property type="match status" value="1"/>
</dbReference>
<dbReference type="GO" id="GO:0070813">
    <property type="term" value="P:hydrogen sulfide metabolic process"/>
    <property type="evidence" value="ECO:0007669"/>
    <property type="project" value="TreeGrafter"/>
</dbReference>
<gene>
    <name evidence="3" type="ORF">Harman_05410</name>
</gene>
<keyword evidence="3" id="KW-0378">Hydrolase</keyword>
<evidence type="ECO:0000313" key="3">
    <source>
        <dbReference type="EMBL" id="GCF12606.1"/>
    </source>
</evidence>
<dbReference type="RefSeq" id="WP_137682284.1">
    <property type="nucleotide sequence ID" value="NZ_BIXZ01000001.1"/>
</dbReference>
<dbReference type="Gene3D" id="3.40.250.10">
    <property type="entry name" value="Rhodanese-like domain"/>
    <property type="match status" value="1"/>
</dbReference>
<dbReference type="GO" id="GO:0006749">
    <property type="term" value="P:glutathione metabolic process"/>
    <property type="evidence" value="ECO:0007669"/>
    <property type="project" value="InterPro"/>
</dbReference>
<evidence type="ECO:0000259" key="2">
    <source>
        <dbReference type="PROSITE" id="PS50206"/>
    </source>
</evidence>
<dbReference type="GO" id="GO:0050313">
    <property type="term" value="F:sulfur dioxygenase activity"/>
    <property type="evidence" value="ECO:0007669"/>
    <property type="project" value="InterPro"/>
</dbReference>
<keyword evidence="4" id="KW-1185">Reference proteome</keyword>
<dbReference type="AlphaFoldDB" id="A0A4C2EDQ1"/>
<dbReference type="InterPro" id="IPR001279">
    <property type="entry name" value="Metallo-B-lactamas"/>
</dbReference>
<keyword evidence="1" id="KW-0479">Metal-binding</keyword>
<dbReference type="PROSITE" id="PS50206">
    <property type="entry name" value="RHODANESE_3"/>
    <property type="match status" value="1"/>
</dbReference>
<dbReference type="PANTHER" id="PTHR43084:SF1">
    <property type="entry name" value="PERSULFIDE DIOXYGENASE ETHE1, MITOCHONDRIAL"/>
    <property type="match status" value="1"/>
</dbReference>
<dbReference type="InterPro" id="IPR051682">
    <property type="entry name" value="Mito_Persulfide_Diox"/>
</dbReference>
<dbReference type="Proteomes" id="UP000304382">
    <property type="component" value="Unassembled WGS sequence"/>
</dbReference>
<dbReference type="Pfam" id="PF00581">
    <property type="entry name" value="Rhodanese"/>
    <property type="match status" value="1"/>
</dbReference>
<reference evidence="3 4" key="1">
    <citation type="submission" date="2019-02" db="EMBL/GenBank/DDBJ databases">
        <title>Haloarcula mannanilyticum sp. nov., a mannan degrading haloarchaeon isolated from commercial salt.</title>
        <authorList>
            <person name="Enomoto S."/>
            <person name="Shimane Y."/>
            <person name="Kamekura M."/>
            <person name="Ito T."/>
            <person name="Moriya O."/>
            <person name="Ihara K."/>
            <person name="Takahashi-Ando N."/>
            <person name="Fukushima Y."/>
            <person name="Yoshida Y."/>
            <person name="Usama R."/>
            <person name="Takai K."/>
            <person name="Minegishi H."/>
        </authorList>
    </citation>
    <scope>NUCLEOTIDE SEQUENCE [LARGE SCALE GENOMIC DNA]</scope>
    <source>
        <strain evidence="3 4">MD130-1</strain>
    </source>
</reference>